<dbReference type="PANTHER" id="PTHR31475:SF5">
    <property type="entry name" value="UPF0462 PROTEIN C4ORF33 HOMOLOG"/>
    <property type="match status" value="1"/>
</dbReference>
<dbReference type="Proteomes" id="UP001164746">
    <property type="component" value="Chromosome 17"/>
</dbReference>
<comment type="similarity">
    <text evidence="1">Belongs to the UPF0462 family.</text>
</comment>
<accession>A0ABY7G9I8</accession>
<evidence type="ECO:0000313" key="3">
    <source>
        <dbReference type="Proteomes" id="UP001164746"/>
    </source>
</evidence>
<protein>
    <submittedName>
        <fullName evidence="2">CD033-like protein</fullName>
    </submittedName>
</protein>
<dbReference type="EMBL" id="CP111028">
    <property type="protein sequence ID" value="WAR30572.1"/>
    <property type="molecule type" value="Genomic_DNA"/>
</dbReference>
<gene>
    <name evidence="2" type="ORF">MAR_033114</name>
</gene>
<evidence type="ECO:0000313" key="2">
    <source>
        <dbReference type="EMBL" id="WAR30572.1"/>
    </source>
</evidence>
<name>A0ABY7G9I8_MYAAR</name>
<reference evidence="2" key="1">
    <citation type="submission" date="2022-11" db="EMBL/GenBank/DDBJ databases">
        <title>Centuries of genome instability and evolution in soft-shell clam transmissible cancer (bioRxiv).</title>
        <authorList>
            <person name="Hart S.F.M."/>
            <person name="Yonemitsu M.A."/>
            <person name="Giersch R.M."/>
            <person name="Beal B.F."/>
            <person name="Arriagada G."/>
            <person name="Davis B.W."/>
            <person name="Ostrander E.A."/>
            <person name="Goff S.P."/>
            <person name="Metzger M.J."/>
        </authorList>
    </citation>
    <scope>NUCLEOTIDE SEQUENCE</scope>
    <source>
        <strain evidence="2">MELC-2E11</strain>
        <tissue evidence="2">Siphon/mantle</tissue>
    </source>
</reference>
<feature type="non-terminal residue" evidence="2">
    <location>
        <position position="1"/>
    </location>
</feature>
<evidence type="ECO:0000256" key="1">
    <source>
        <dbReference type="ARBA" id="ARBA00038085"/>
    </source>
</evidence>
<proteinExistence type="inferred from homology"/>
<sequence length="154" mass="17349">NIIRTYNIRTTWDGQPVNHDPIKITVGPVEYTGHVMLSASGPFFNDTWRPPNSVVVVEVFFLNDENNYFQVILSPHGMHLVLLYKGKYDLLKDKLPMSYYAAITGPTWHGVAHIPVEYLPPKVSKFNSHASHGSTLERKHEALYPATAGSSRDT</sequence>
<keyword evidence="3" id="KW-1185">Reference proteome</keyword>
<dbReference type="PANTHER" id="PTHR31475">
    <property type="entry name" value="UPF0462 PROTEIN"/>
    <property type="match status" value="1"/>
</dbReference>
<organism evidence="2 3">
    <name type="scientific">Mya arenaria</name>
    <name type="common">Soft-shell clam</name>
    <dbReference type="NCBI Taxonomy" id="6604"/>
    <lineage>
        <taxon>Eukaryota</taxon>
        <taxon>Metazoa</taxon>
        <taxon>Spiralia</taxon>
        <taxon>Lophotrochozoa</taxon>
        <taxon>Mollusca</taxon>
        <taxon>Bivalvia</taxon>
        <taxon>Autobranchia</taxon>
        <taxon>Heteroconchia</taxon>
        <taxon>Euheterodonta</taxon>
        <taxon>Imparidentia</taxon>
        <taxon>Neoheterodontei</taxon>
        <taxon>Myida</taxon>
        <taxon>Myoidea</taxon>
        <taxon>Myidae</taxon>
        <taxon>Mya</taxon>
    </lineage>
</organism>